<proteinExistence type="predicted"/>
<sequence length="107" mass="12709">MFLKRGADMNYCENHRFIERDFWVNKAIEASEYLTLEQIEIMLDRLNTTWRDLTFKFYQDGSVSILDNDLMAPVSPGELTGACLDFYVRKRIQFIKSLLVERQLQYA</sequence>
<evidence type="ECO:0000313" key="1">
    <source>
        <dbReference type="EMBL" id="MFD2612249.1"/>
    </source>
</evidence>
<evidence type="ECO:0000313" key="2">
    <source>
        <dbReference type="Proteomes" id="UP001597541"/>
    </source>
</evidence>
<organism evidence="1 2">
    <name type="scientific">Paenibacillus gansuensis</name>
    <dbReference type="NCBI Taxonomy" id="306542"/>
    <lineage>
        <taxon>Bacteria</taxon>
        <taxon>Bacillati</taxon>
        <taxon>Bacillota</taxon>
        <taxon>Bacilli</taxon>
        <taxon>Bacillales</taxon>
        <taxon>Paenibacillaceae</taxon>
        <taxon>Paenibacillus</taxon>
    </lineage>
</organism>
<reference evidence="2" key="1">
    <citation type="journal article" date="2019" name="Int. J. Syst. Evol. Microbiol.">
        <title>The Global Catalogue of Microorganisms (GCM) 10K type strain sequencing project: providing services to taxonomists for standard genome sequencing and annotation.</title>
        <authorList>
            <consortium name="The Broad Institute Genomics Platform"/>
            <consortium name="The Broad Institute Genome Sequencing Center for Infectious Disease"/>
            <person name="Wu L."/>
            <person name="Ma J."/>
        </authorList>
    </citation>
    <scope>NUCLEOTIDE SEQUENCE [LARGE SCALE GENOMIC DNA]</scope>
    <source>
        <strain evidence="2">KCTC 3950</strain>
    </source>
</reference>
<protein>
    <submittedName>
        <fullName evidence="1">Uncharacterized protein</fullName>
    </submittedName>
</protein>
<name>A0ABW5PAV5_9BACL</name>
<accession>A0ABW5PAV5</accession>
<dbReference type="EMBL" id="JBHUME010000005">
    <property type="protein sequence ID" value="MFD2612249.1"/>
    <property type="molecule type" value="Genomic_DNA"/>
</dbReference>
<dbReference type="Proteomes" id="UP001597541">
    <property type="component" value="Unassembled WGS sequence"/>
</dbReference>
<dbReference type="RefSeq" id="WP_377601589.1">
    <property type="nucleotide sequence ID" value="NZ_JBHUME010000005.1"/>
</dbReference>
<gene>
    <name evidence="1" type="ORF">ACFSUF_07365</name>
</gene>
<keyword evidence="2" id="KW-1185">Reference proteome</keyword>
<comment type="caution">
    <text evidence="1">The sequence shown here is derived from an EMBL/GenBank/DDBJ whole genome shotgun (WGS) entry which is preliminary data.</text>
</comment>